<protein>
    <submittedName>
        <fullName evidence="5">N-acetyltransferase</fullName>
    </submittedName>
</protein>
<dbReference type="SUPFAM" id="SSF55729">
    <property type="entry name" value="Acyl-CoA N-acyltransferases (Nat)"/>
    <property type="match status" value="1"/>
</dbReference>
<dbReference type="InterPro" id="IPR016181">
    <property type="entry name" value="Acyl_CoA_acyltransferase"/>
</dbReference>
<dbReference type="PROSITE" id="PS51186">
    <property type="entry name" value="GNAT"/>
    <property type="match status" value="1"/>
</dbReference>
<dbReference type="AlphaFoldDB" id="A0A8J2VCY1"/>
<keyword evidence="6" id="KW-1185">Reference proteome</keyword>
<dbReference type="GO" id="GO:0016747">
    <property type="term" value="F:acyltransferase activity, transferring groups other than amino-acyl groups"/>
    <property type="evidence" value="ECO:0007669"/>
    <property type="project" value="InterPro"/>
</dbReference>
<reference evidence="5" key="1">
    <citation type="journal article" date="2014" name="Int. J. Syst. Evol. Microbiol.">
        <title>Complete genome sequence of Corynebacterium casei LMG S-19264T (=DSM 44701T), isolated from a smear-ripened cheese.</title>
        <authorList>
            <consortium name="US DOE Joint Genome Institute (JGI-PGF)"/>
            <person name="Walter F."/>
            <person name="Albersmeier A."/>
            <person name="Kalinowski J."/>
            <person name="Ruckert C."/>
        </authorList>
    </citation>
    <scope>NUCLEOTIDE SEQUENCE</scope>
    <source>
        <strain evidence="5">CCM 7684</strain>
    </source>
</reference>
<organism evidence="5 6">
    <name type="scientific">Agaricicola taiwanensis</name>
    <dbReference type="NCBI Taxonomy" id="591372"/>
    <lineage>
        <taxon>Bacteria</taxon>
        <taxon>Pseudomonadati</taxon>
        <taxon>Pseudomonadota</taxon>
        <taxon>Alphaproteobacteria</taxon>
        <taxon>Rhodobacterales</taxon>
        <taxon>Paracoccaceae</taxon>
        <taxon>Agaricicola</taxon>
    </lineage>
</organism>
<dbReference type="RefSeq" id="WP_188407638.1">
    <property type="nucleotide sequence ID" value="NZ_BMCP01000001.1"/>
</dbReference>
<evidence type="ECO:0000256" key="2">
    <source>
        <dbReference type="ARBA" id="ARBA00023315"/>
    </source>
</evidence>
<dbReference type="InterPro" id="IPR051531">
    <property type="entry name" value="N-acetyltransferase"/>
</dbReference>
<sequence>MFDRLDAAFALATDRFVLRRPRMDDAQVLAALANDRTIAENTATIPHPYGLKDAEDYIQKAQVTTTAAPFVVIRRDDQALIGAGAIALRPQDEAPEIGYWIGEPYRGQGAATETAHALVDLAFEQLALTRLVARCRVTNVASRNVLEKCGFQWCGTGLEGSVGFRGAFPVDRFRLERGVWASLRAWRAARTGAYDEALLVAAK</sequence>
<dbReference type="Proteomes" id="UP000602745">
    <property type="component" value="Unassembled WGS sequence"/>
</dbReference>
<evidence type="ECO:0000313" key="6">
    <source>
        <dbReference type="Proteomes" id="UP000602745"/>
    </source>
</evidence>
<evidence type="ECO:0000313" key="5">
    <source>
        <dbReference type="EMBL" id="GGE26897.1"/>
    </source>
</evidence>
<dbReference type="Gene3D" id="3.40.630.30">
    <property type="match status" value="1"/>
</dbReference>
<feature type="domain" description="N-acetyltransferase" evidence="4">
    <location>
        <begin position="16"/>
        <end position="171"/>
    </location>
</feature>
<proteinExistence type="inferred from homology"/>
<evidence type="ECO:0000256" key="1">
    <source>
        <dbReference type="ARBA" id="ARBA00022679"/>
    </source>
</evidence>
<comment type="similarity">
    <text evidence="3">Belongs to the acetyltransferase family. RimJ subfamily.</text>
</comment>
<comment type="caution">
    <text evidence="5">The sequence shown here is derived from an EMBL/GenBank/DDBJ whole genome shotgun (WGS) entry which is preliminary data.</text>
</comment>
<dbReference type="PANTHER" id="PTHR43792">
    <property type="entry name" value="GNAT FAMILY, PUTATIVE (AFU_ORTHOLOGUE AFUA_3G00765)-RELATED-RELATED"/>
    <property type="match status" value="1"/>
</dbReference>
<dbReference type="InterPro" id="IPR000182">
    <property type="entry name" value="GNAT_dom"/>
</dbReference>
<gene>
    <name evidence="5" type="ORF">GCM10007276_00030</name>
</gene>
<dbReference type="PANTHER" id="PTHR43792:SF8">
    <property type="entry name" value="[RIBOSOMAL PROTEIN US5]-ALANINE N-ACETYLTRANSFERASE"/>
    <property type="match status" value="1"/>
</dbReference>
<evidence type="ECO:0000256" key="3">
    <source>
        <dbReference type="ARBA" id="ARBA00038502"/>
    </source>
</evidence>
<reference evidence="5" key="2">
    <citation type="submission" date="2020-09" db="EMBL/GenBank/DDBJ databases">
        <authorList>
            <person name="Sun Q."/>
            <person name="Sedlacek I."/>
        </authorList>
    </citation>
    <scope>NUCLEOTIDE SEQUENCE</scope>
    <source>
        <strain evidence="5">CCM 7684</strain>
    </source>
</reference>
<name>A0A8J2VCY1_9RHOB</name>
<keyword evidence="1" id="KW-0808">Transferase</keyword>
<evidence type="ECO:0000259" key="4">
    <source>
        <dbReference type="PROSITE" id="PS51186"/>
    </source>
</evidence>
<dbReference type="EMBL" id="BMCP01000001">
    <property type="protein sequence ID" value="GGE26897.1"/>
    <property type="molecule type" value="Genomic_DNA"/>
</dbReference>
<accession>A0A8J2VCY1</accession>
<dbReference type="Pfam" id="PF13302">
    <property type="entry name" value="Acetyltransf_3"/>
    <property type="match status" value="1"/>
</dbReference>
<keyword evidence="2" id="KW-0012">Acyltransferase</keyword>